<dbReference type="Pfam" id="PF00067">
    <property type="entry name" value="p450"/>
    <property type="match status" value="1"/>
</dbReference>
<keyword evidence="10 13" id="KW-0503">Monooxygenase</keyword>
<dbReference type="GO" id="GO:0004497">
    <property type="term" value="F:monooxygenase activity"/>
    <property type="evidence" value="ECO:0007669"/>
    <property type="project" value="UniProtKB-KW"/>
</dbReference>
<evidence type="ECO:0000256" key="7">
    <source>
        <dbReference type="ARBA" id="ARBA00022989"/>
    </source>
</evidence>
<keyword evidence="6 12" id="KW-0479">Metal-binding</keyword>
<evidence type="ECO:0000256" key="12">
    <source>
        <dbReference type="PIRSR" id="PIRSR602401-1"/>
    </source>
</evidence>
<dbReference type="PRINTS" id="PR00463">
    <property type="entry name" value="EP450I"/>
</dbReference>
<comment type="subcellular location">
    <subcellularLocation>
        <location evidence="2">Membrane</location>
        <topology evidence="2">Single-pass membrane protein</topology>
    </subcellularLocation>
</comment>
<evidence type="ECO:0000256" key="11">
    <source>
        <dbReference type="ARBA" id="ARBA00023136"/>
    </source>
</evidence>
<name>J5J6F5_BEAB2</name>
<reference evidence="15 16" key="1">
    <citation type="journal article" date="2012" name="Sci. Rep.">
        <title>Genomic perspectives on the evolution of fungal entomopathogenicity in Beauveria bassiana.</title>
        <authorList>
            <person name="Xiao G."/>
            <person name="Ying S.H."/>
            <person name="Zheng P."/>
            <person name="Wang Z.L."/>
            <person name="Zhang S."/>
            <person name="Xie X.Q."/>
            <person name="Shang Y."/>
            <person name="St Leger R.J."/>
            <person name="Zhao G.P."/>
            <person name="Wang C."/>
            <person name="Feng M.G."/>
        </authorList>
    </citation>
    <scope>NUCLEOTIDE SEQUENCE [LARGE SCALE GENOMIC DNA]</scope>
    <source>
        <strain evidence="15 16">ARSEF 2860</strain>
    </source>
</reference>
<accession>J5J6F5</accession>
<evidence type="ECO:0000256" key="14">
    <source>
        <dbReference type="SAM" id="MobiDB-lite"/>
    </source>
</evidence>
<dbReference type="GO" id="GO:0016020">
    <property type="term" value="C:membrane"/>
    <property type="evidence" value="ECO:0007669"/>
    <property type="project" value="UniProtKB-SubCell"/>
</dbReference>
<evidence type="ECO:0000256" key="9">
    <source>
        <dbReference type="ARBA" id="ARBA00023004"/>
    </source>
</evidence>
<keyword evidence="16" id="KW-1185">Reference proteome</keyword>
<evidence type="ECO:0000256" key="10">
    <source>
        <dbReference type="ARBA" id="ARBA00023033"/>
    </source>
</evidence>
<dbReference type="InterPro" id="IPR036396">
    <property type="entry name" value="Cyt_P450_sf"/>
</dbReference>
<dbReference type="InterPro" id="IPR047146">
    <property type="entry name" value="Cyt_P450_E_CYP52_fungi"/>
</dbReference>
<keyword evidence="5" id="KW-0812">Transmembrane</keyword>
<dbReference type="GO" id="GO:0020037">
    <property type="term" value="F:heme binding"/>
    <property type="evidence" value="ECO:0007669"/>
    <property type="project" value="InterPro"/>
</dbReference>
<dbReference type="InterPro" id="IPR017972">
    <property type="entry name" value="Cyt_P450_CS"/>
</dbReference>
<gene>
    <name evidence="15" type="ORF">BBA_09022</name>
</gene>
<dbReference type="SUPFAM" id="SSF48264">
    <property type="entry name" value="Cytochrome P450"/>
    <property type="match status" value="1"/>
</dbReference>
<evidence type="ECO:0000256" key="4">
    <source>
        <dbReference type="ARBA" id="ARBA00022617"/>
    </source>
</evidence>
<keyword evidence="8 13" id="KW-0560">Oxidoreductase</keyword>
<dbReference type="AlphaFoldDB" id="J5J6F5"/>
<dbReference type="Gene3D" id="1.10.630.10">
    <property type="entry name" value="Cytochrome P450"/>
    <property type="match status" value="1"/>
</dbReference>
<evidence type="ECO:0000256" key="5">
    <source>
        <dbReference type="ARBA" id="ARBA00022692"/>
    </source>
</evidence>
<comment type="cofactor">
    <cofactor evidence="1 12">
        <name>heme</name>
        <dbReference type="ChEBI" id="CHEBI:30413"/>
    </cofactor>
</comment>
<dbReference type="InParanoid" id="J5J6F5"/>
<feature type="region of interest" description="Disordered" evidence="14">
    <location>
        <begin position="220"/>
        <end position="241"/>
    </location>
</feature>
<dbReference type="GO" id="GO:0016705">
    <property type="term" value="F:oxidoreductase activity, acting on paired donors, with incorporation or reduction of molecular oxygen"/>
    <property type="evidence" value="ECO:0007669"/>
    <property type="project" value="InterPro"/>
</dbReference>
<organism evidence="15 16">
    <name type="scientific">Beauveria bassiana (strain ARSEF 2860)</name>
    <name type="common">White muscardine disease fungus</name>
    <name type="synonym">Tritirachium shiotae</name>
    <dbReference type="NCBI Taxonomy" id="655819"/>
    <lineage>
        <taxon>Eukaryota</taxon>
        <taxon>Fungi</taxon>
        <taxon>Dikarya</taxon>
        <taxon>Ascomycota</taxon>
        <taxon>Pezizomycotina</taxon>
        <taxon>Sordariomycetes</taxon>
        <taxon>Hypocreomycetidae</taxon>
        <taxon>Hypocreales</taxon>
        <taxon>Cordycipitaceae</taxon>
        <taxon>Beauveria</taxon>
    </lineage>
</organism>
<evidence type="ECO:0000313" key="16">
    <source>
        <dbReference type="Proteomes" id="UP000002762"/>
    </source>
</evidence>
<dbReference type="HOGENOM" id="CLU_001570_27_0_1"/>
<feature type="compositionally biased region" description="Basic and acidic residues" evidence="14">
    <location>
        <begin position="228"/>
        <end position="241"/>
    </location>
</feature>
<evidence type="ECO:0000256" key="1">
    <source>
        <dbReference type="ARBA" id="ARBA00001971"/>
    </source>
</evidence>
<comment type="similarity">
    <text evidence="3 13">Belongs to the cytochrome P450 family.</text>
</comment>
<dbReference type="PROSITE" id="PS00086">
    <property type="entry name" value="CYTOCHROME_P450"/>
    <property type="match status" value="1"/>
</dbReference>
<keyword evidence="4 12" id="KW-0349">Heme</keyword>
<dbReference type="InterPro" id="IPR001128">
    <property type="entry name" value="Cyt_P450"/>
</dbReference>
<evidence type="ECO:0000256" key="6">
    <source>
        <dbReference type="ARBA" id="ARBA00022723"/>
    </source>
</evidence>
<dbReference type="CDD" id="cd11063">
    <property type="entry name" value="CYP52"/>
    <property type="match status" value="1"/>
</dbReference>
<keyword evidence="7" id="KW-1133">Transmembrane helix</keyword>
<keyword evidence="9 12" id="KW-0408">Iron</keyword>
<feature type="binding site" description="axial binding residue" evidence="12">
    <location>
        <position position="485"/>
    </location>
    <ligand>
        <name>heme</name>
        <dbReference type="ChEBI" id="CHEBI:30413"/>
    </ligand>
    <ligandPart>
        <name>Fe</name>
        <dbReference type="ChEBI" id="CHEBI:18248"/>
    </ligandPart>
</feature>
<keyword evidence="11" id="KW-0472">Membrane</keyword>
<evidence type="ECO:0000256" key="3">
    <source>
        <dbReference type="ARBA" id="ARBA00010617"/>
    </source>
</evidence>
<evidence type="ECO:0000256" key="2">
    <source>
        <dbReference type="ARBA" id="ARBA00004167"/>
    </source>
</evidence>
<dbReference type="GeneID" id="19892034"/>
<dbReference type="RefSeq" id="XP_008602341.1">
    <property type="nucleotide sequence ID" value="XM_008604119.1"/>
</dbReference>
<dbReference type="PANTHER" id="PTHR24287">
    <property type="entry name" value="P450, PUTATIVE (EUROFUNG)-RELATED"/>
    <property type="match status" value="1"/>
</dbReference>
<evidence type="ECO:0000313" key="15">
    <source>
        <dbReference type="EMBL" id="EJP62098.1"/>
    </source>
</evidence>
<proteinExistence type="inferred from homology"/>
<dbReference type="PANTHER" id="PTHR24287:SF1">
    <property type="entry name" value="P450, PUTATIVE (EUROFUNG)-RELATED"/>
    <property type="match status" value="1"/>
</dbReference>
<dbReference type="EMBL" id="JH725192">
    <property type="protein sequence ID" value="EJP62098.1"/>
    <property type="molecule type" value="Genomic_DNA"/>
</dbReference>
<evidence type="ECO:0000256" key="8">
    <source>
        <dbReference type="ARBA" id="ARBA00023002"/>
    </source>
</evidence>
<dbReference type="STRING" id="655819.J5J6F5"/>
<evidence type="ECO:0000256" key="13">
    <source>
        <dbReference type="RuleBase" id="RU000461"/>
    </source>
</evidence>
<dbReference type="Proteomes" id="UP000002762">
    <property type="component" value="Unassembled WGS sequence"/>
</dbReference>
<protein>
    <submittedName>
        <fullName evidence="15">Cytochrome P450 CYP52T1</fullName>
    </submittedName>
</protein>
<dbReference type="PRINTS" id="PR00385">
    <property type="entry name" value="P450"/>
</dbReference>
<sequence length="541" mass="61463">MTLSPISTFLAGAAILYLARWVCIEINHWLFARKLGCKPAHVRRSKLPLGLDNVLRMAKAAKNQELQNDDQLVHQEMGCPSTWVQNFLGFWCHTTVDPENIKAILATQFKDFEMGPFRTDTLSPLLGHGIFTSNGKEWYIVNFDPLKRDVLLTFMFTRNQISSLELEEVHIQHLFGRFHHGADGSWTSPIDLGPLFFNLTLDSATEFLFGQSVDSQLLDSPNAAKATSSEHETKANRDSKDWSSFGRAFDRANTTISFKGMLMDFHFLYSPKSFTDDCNTVHRFADYFVQQALNEEQEVSGSPDSKGETEAFVFLRELVKSTKDPKALRGQLLNILLAGRDTTAGLLGWTFYLLARHPDYYSKFHRIIVETFGPYSEHASSLTFESLKACSHLQNLLSEVLRLHPVVPENSRRATRNTMLPRGGGVDGNAPVYIRKGEEVIYNVNVMHRRKDIWGDDADEFRPQRWIGSKHGWEYLPFNGGPRICLGQQFALTEAGFVVVRLLQRYSKIENLDTETVTKHQYTLTTAPVKVLVRFCEAAQL</sequence>
<dbReference type="GO" id="GO:0005506">
    <property type="term" value="F:iron ion binding"/>
    <property type="evidence" value="ECO:0007669"/>
    <property type="project" value="InterPro"/>
</dbReference>
<dbReference type="InterPro" id="IPR002401">
    <property type="entry name" value="Cyt_P450_E_grp-I"/>
</dbReference>